<feature type="domain" description="Peptidase S8/S53" evidence="9">
    <location>
        <begin position="155"/>
        <end position="391"/>
    </location>
</feature>
<comment type="similarity">
    <text evidence="1 6 7">Belongs to the peptidase S8 family.</text>
</comment>
<evidence type="ECO:0000256" key="7">
    <source>
        <dbReference type="RuleBase" id="RU003355"/>
    </source>
</evidence>
<dbReference type="SUPFAM" id="SSF52743">
    <property type="entry name" value="Subtilisin-like"/>
    <property type="match status" value="1"/>
</dbReference>
<dbReference type="PROSITE" id="PS51892">
    <property type="entry name" value="SUBTILASE"/>
    <property type="match status" value="1"/>
</dbReference>
<dbReference type="PANTHER" id="PTHR43806:SF58">
    <property type="entry name" value="ALKALINE PROTEASE 1-RELATED"/>
    <property type="match status" value="1"/>
</dbReference>
<evidence type="ECO:0000259" key="9">
    <source>
        <dbReference type="Pfam" id="PF00082"/>
    </source>
</evidence>
<reference evidence="11" key="1">
    <citation type="journal article" date="2021" name="Nat. Commun.">
        <title>Genetic determinants of endophytism in the Arabidopsis root mycobiome.</title>
        <authorList>
            <person name="Mesny F."/>
            <person name="Miyauchi S."/>
            <person name="Thiergart T."/>
            <person name="Pickel B."/>
            <person name="Atanasova L."/>
            <person name="Karlsson M."/>
            <person name="Huettel B."/>
            <person name="Barry K.W."/>
            <person name="Haridas S."/>
            <person name="Chen C."/>
            <person name="Bauer D."/>
            <person name="Andreopoulos W."/>
            <person name="Pangilinan J."/>
            <person name="LaButti K."/>
            <person name="Riley R."/>
            <person name="Lipzen A."/>
            <person name="Clum A."/>
            <person name="Drula E."/>
            <person name="Henrissat B."/>
            <person name="Kohler A."/>
            <person name="Grigoriev I.V."/>
            <person name="Martin F.M."/>
            <person name="Hacquard S."/>
        </authorList>
    </citation>
    <scope>NUCLEOTIDE SEQUENCE</scope>
    <source>
        <strain evidence="11">MPI-CAGE-CH-0230</strain>
    </source>
</reference>
<evidence type="ECO:0000256" key="1">
    <source>
        <dbReference type="ARBA" id="ARBA00011073"/>
    </source>
</evidence>
<dbReference type="InterPro" id="IPR010259">
    <property type="entry name" value="S8pro/Inhibitor_I9"/>
</dbReference>
<feature type="signal peptide" evidence="8">
    <location>
        <begin position="1"/>
        <end position="20"/>
    </location>
</feature>
<dbReference type="Proteomes" id="UP000756346">
    <property type="component" value="Unassembled WGS sequence"/>
</dbReference>
<keyword evidence="12" id="KW-1185">Reference proteome</keyword>
<dbReference type="SUPFAM" id="SSF54897">
    <property type="entry name" value="Protease propeptides/inhibitors"/>
    <property type="match status" value="1"/>
</dbReference>
<dbReference type="Gene3D" id="3.40.50.200">
    <property type="entry name" value="Peptidase S8/S53 domain"/>
    <property type="match status" value="1"/>
</dbReference>
<dbReference type="InterPro" id="IPR000209">
    <property type="entry name" value="Peptidase_S8/S53_dom"/>
</dbReference>
<evidence type="ECO:0000256" key="5">
    <source>
        <dbReference type="ARBA" id="ARBA00022825"/>
    </source>
</evidence>
<dbReference type="PRINTS" id="PR00723">
    <property type="entry name" value="SUBTILISIN"/>
</dbReference>
<dbReference type="PROSITE" id="PS00138">
    <property type="entry name" value="SUBTILASE_SER"/>
    <property type="match status" value="1"/>
</dbReference>
<dbReference type="PROSITE" id="PS00136">
    <property type="entry name" value="SUBTILASE_ASP"/>
    <property type="match status" value="1"/>
</dbReference>
<evidence type="ECO:0000313" key="11">
    <source>
        <dbReference type="EMBL" id="KAH7032564.1"/>
    </source>
</evidence>
<gene>
    <name evidence="11" type="ORF">B0I36DRAFT_406971</name>
</gene>
<dbReference type="InterPro" id="IPR022398">
    <property type="entry name" value="Peptidase_S8_His-AS"/>
</dbReference>
<dbReference type="InterPro" id="IPR050131">
    <property type="entry name" value="Peptidase_S8_subtilisin-like"/>
</dbReference>
<evidence type="ECO:0000256" key="6">
    <source>
        <dbReference type="PROSITE-ProRule" id="PRU01240"/>
    </source>
</evidence>
<dbReference type="PROSITE" id="PS00137">
    <property type="entry name" value="SUBTILASE_HIS"/>
    <property type="match status" value="1"/>
</dbReference>
<dbReference type="OrthoDB" id="206201at2759"/>
<dbReference type="InterPro" id="IPR023828">
    <property type="entry name" value="Peptidase_S8_Ser-AS"/>
</dbReference>
<organism evidence="11 12">
    <name type="scientific">Microdochium trichocladiopsis</name>
    <dbReference type="NCBI Taxonomy" id="1682393"/>
    <lineage>
        <taxon>Eukaryota</taxon>
        <taxon>Fungi</taxon>
        <taxon>Dikarya</taxon>
        <taxon>Ascomycota</taxon>
        <taxon>Pezizomycotina</taxon>
        <taxon>Sordariomycetes</taxon>
        <taxon>Xylariomycetidae</taxon>
        <taxon>Xylariales</taxon>
        <taxon>Microdochiaceae</taxon>
        <taxon>Microdochium</taxon>
    </lineage>
</organism>
<evidence type="ECO:0000259" key="10">
    <source>
        <dbReference type="Pfam" id="PF05922"/>
    </source>
</evidence>
<dbReference type="CDD" id="cd04077">
    <property type="entry name" value="Peptidases_S8_PCSK9_ProteinaseK_like"/>
    <property type="match status" value="1"/>
</dbReference>
<evidence type="ECO:0000256" key="2">
    <source>
        <dbReference type="ARBA" id="ARBA00022670"/>
    </source>
</evidence>
<feature type="active site" description="Charge relay system" evidence="6">
    <location>
        <position position="357"/>
    </location>
</feature>
<dbReference type="InterPro" id="IPR015500">
    <property type="entry name" value="Peptidase_S8_subtilisin-rel"/>
</dbReference>
<dbReference type="GO" id="GO:0004252">
    <property type="term" value="F:serine-type endopeptidase activity"/>
    <property type="evidence" value="ECO:0007669"/>
    <property type="project" value="UniProtKB-UniRule"/>
</dbReference>
<dbReference type="AlphaFoldDB" id="A0A9P8YA24"/>
<dbReference type="Pfam" id="PF05922">
    <property type="entry name" value="Inhibitor_I9"/>
    <property type="match status" value="1"/>
</dbReference>
<evidence type="ECO:0000256" key="3">
    <source>
        <dbReference type="ARBA" id="ARBA00022729"/>
    </source>
</evidence>
<dbReference type="EMBL" id="JAGTJQ010000004">
    <property type="protein sequence ID" value="KAH7032564.1"/>
    <property type="molecule type" value="Genomic_DNA"/>
</dbReference>
<evidence type="ECO:0000256" key="8">
    <source>
        <dbReference type="SAM" id="SignalP"/>
    </source>
</evidence>
<comment type="caution">
    <text evidence="11">The sequence shown here is derived from an EMBL/GenBank/DDBJ whole genome shotgun (WGS) entry which is preliminary data.</text>
</comment>
<dbReference type="GO" id="GO:0006508">
    <property type="term" value="P:proteolysis"/>
    <property type="evidence" value="ECO:0007669"/>
    <property type="project" value="UniProtKB-KW"/>
</dbReference>
<dbReference type="RefSeq" id="XP_046013396.1">
    <property type="nucleotide sequence ID" value="XM_046161831.1"/>
</dbReference>
<evidence type="ECO:0000256" key="4">
    <source>
        <dbReference type="ARBA" id="ARBA00022801"/>
    </source>
</evidence>
<protein>
    <submittedName>
        <fullName evidence="11">Peptidase S8/S53 domain-containing protein</fullName>
    </submittedName>
</protein>
<evidence type="ECO:0000313" key="12">
    <source>
        <dbReference type="Proteomes" id="UP000756346"/>
    </source>
</evidence>
<feature type="chain" id="PRO_5040373055" evidence="8">
    <location>
        <begin position="21"/>
        <end position="435"/>
    </location>
</feature>
<keyword evidence="5 6" id="KW-0720">Serine protease</keyword>
<feature type="active site" description="Charge relay system" evidence="6">
    <location>
        <position position="163"/>
    </location>
</feature>
<sequence length="435" mass="46278">MVKPQNLLAVLSALVPSIAALPIEDTGAGFASYIISLKRGLNDSDIDSHYDFANDMHRRALARRGVSLSPTTGETGIMSRHEINEHRSYAAVFDEATREAIASHPPVALVERNEIISIGHQSDAPWGLVSMSLNWTSGTPLAADSYRFYKDGQGQGMTAYVVDTGVRITHGDFEKRAGYGANFIKTEDHVDGTGHGTHVAGTIGGKTFGVAKQINIISVKVLDKEGNGPMAQTLEGFQWAYQHARRNKRLNKSLVNYSAGGEGATSAAIRDAILEMKKAGMAVFVSAGNDDMNVDNAWPANVPEVFTVASAGNTGNRLWRARSSNYGKLVDMFGPGVNILSCGHKSDKATARLSGTSQATPHVTGFAATLKSRLGSKVDSVDTLYKTVLSYAVRGRVEDAKGSPNLFLANGLEVVVRPPTPGPGSGTGLPVKPPM</sequence>
<keyword evidence="3 8" id="KW-0732">Signal</keyword>
<dbReference type="InterPro" id="IPR034193">
    <property type="entry name" value="PCSK9_ProteinaseK-like"/>
</dbReference>
<dbReference type="PANTHER" id="PTHR43806">
    <property type="entry name" value="PEPTIDASE S8"/>
    <property type="match status" value="1"/>
</dbReference>
<accession>A0A9P8YA24</accession>
<dbReference type="InterPro" id="IPR036852">
    <property type="entry name" value="Peptidase_S8/S53_dom_sf"/>
</dbReference>
<dbReference type="GeneID" id="70191377"/>
<feature type="active site" description="Charge relay system" evidence="6">
    <location>
        <position position="195"/>
    </location>
</feature>
<keyword evidence="2 6" id="KW-0645">Protease</keyword>
<dbReference type="GO" id="GO:0005576">
    <property type="term" value="C:extracellular region"/>
    <property type="evidence" value="ECO:0007669"/>
    <property type="project" value="UniProtKB-ARBA"/>
</dbReference>
<dbReference type="Pfam" id="PF00082">
    <property type="entry name" value="Peptidase_S8"/>
    <property type="match status" value="1"/>
</dbReference>
<proteinExistence type="inferred from homology"/>
<dbReference type="InterPro" id="IPR023827">
    <property type="entry name" value="Peptidase_S8_Asp-AS"/>
</dbReference>
<feature type="domain" description="Inhibitor I9" evidence="10">
    <location>
        <begin position="32"/>
        <end position="116"/>
    </location>
</feature>
<keyword evidence="4 6" id="KW-0378">Hydrolase</keyword>
<name>A0A9P8YA24_9PEZI</name>